<evidence type="ECO:0000259" key="1">
    <source>
        <dbReference type="PROSITE" id="PS50910"/>
    </source>
</evidence>
<evidence type="ECO:0000313" key="3">
    <source>
        <dbReference type="Proteomes" id="UP001492541"/>
    </source>
</evidence>
<sequence length="119" mass="14002">MDDPVKLWFRFAERDLRSAKKNYEIGEYHVSAFLTQQSVEKALKALHIKKIGEFPRIHDLTRLARMINAPEDILKLCAEINPAYTATRYPDVAEDFSEWEVLELIEKAERVIEWVKQLI</sequence>
<keyword evidence="3" id="KW-1185">Reference proteome</keyword>
<dbReference type="PROSITE" id="PS50910">
    <property type="entry name" value="HEPN"/>
    <property type="match status" value="1"/>
</dbReference>
<dbReference type="SMART" id="SM00748">
    <property type="entry name" value="HEPN"/>
    <property type="match status" value="1"/>
</dbReference>
<evidence type="ECO:0000313" key="2">
    <source>
        <dbReference type="EMBL" id="XAT64289.1"/>
    </source>
</evidence>
<dbReference type="EMBL" id="CP087714">
    <property type="protein sequence ID" value="XAT64289.1"/>
    <property type="molecule type" value="Genomic_DNA"/>
</dbReference>
<dbReference type="Pfam" id="PF05168">
    <property type="entry name" value="HEPN"/>
    <property type="match status" value="1"/>
</dbReference>
<dbReference type="GeneID" id="90448556"/>
<organism evidence="2 3">
    <name type="scientific">Geoglobus acetivorans</name>
    <dbReference type="NCBI Taxonomy" id="565033"/>
    <lineage>
        <taxon>Archaea</taxon>
        <taxon>Methanobacteriati</taxon>
        <taxon>Methanobacteriota</taxon>
        <taxon>Archaeoglobi</taxon>
        <taxon>Archaeoglobales</taxon>
        <taxon>Archaeoglobaceae</taxon>
        <taxon>Geoglobus</taxon>
    </lineage>
</organism>
<proteinExistence type="predicted"/>
<protein>
    <submittedName>
        <fullName evidence="2">HEPN domain-containing protein</fullName>
    </submittedName>
</protein>
<dbReference type="InterPro" id="IPR007842">
    <property type="entry name" value="HEPN_dom"/>
</dbReference>
<dbReference type="RefSeq" id="WP_193806139.1">
    <property type="nucleotide sequence ID" value="NZ_CP087714.1"/>
</dbReference>
<reference evidence="2 3" key="1">
    <citation type="submission" date="2021-11" db="EMBL/GenBank/DDBJ databases">
        <title>Whole genome of Geoglobus acetivorans.</title>
        <authorList>
            <person name="Liu D."/>
        </authorList>
    </citation>
    <scope>NUCLEOTIDE SEQUENCE [LARGE SCALE GENOMIC DNA]</scope>
    <source>
        <strain evidence="2 3">SBH6</strain>
    </source>
</reference>
<dbReference type="SUPFAM" id="SSF81593">
    <property type="entry name" value="Nucleotidyltransferase substrate binding subunit/domain"/>
    <property type="match status" value="1"/>
</dbReference>
<gene>
    <name evidence="2" type="ORF">LPQ35_02685</name>
</gene>
<name>A0ABZ3H567_GEOAI</name>
<feature type="domain" description="HEPN" evidence="1">
    <location>
        <begin position="9"/>
        <end position="118"/>
    </location>
</feature>
<dbReference type="Gene3D" id="1.20.120.330">
    <property type="entry name" value="Nucleotidyltransferases domain 2"/>
    <property type="match status" value="1"/>
</dbReference>
<accession>A0ABZ3H567</accession>
<dbReference type="Proteomes" id="UP001492541">
    <property type="component" value="Chromosome"/>
</dbReference>